<dbReference type="Pfam" id="PF02417">
    <property type="entry name" value="Chromate_transp"/>
    <property type="match status" value="1"/>
</dbReference>
<keyword evidence="4 7" id="KW-0812">Transmembrane</keyword>
<dbReference type="InterPro" id="IPR052518">
    <property type="entry name" value="CHR_Transporter"/>
</dbReference>
<feature type="transmembrane region" description="Helical" evidence="7">
    <location>
        <begin position="107"/>
        <end position="127"/>
    </location>
</feature>
<reference evidence="8 9" key="2">
    <citation type="submission" date="2017-10" db="EMBL/GenBank/DDBJ databases">
        <authorList>
            <person name="Banno H."/>
            <person name="Chua N.-H."/>
        </authorList>
    </citation>
    <scope>NUCLEOTIDE SEQUENCE [LARGE SCALE GENOMIC DNA]</scope>
    <source>
        <strain evidence="8 9">JK623</strain>
    </source>
</reference>
<dbReference type="PANTHER" id="PTHR43663:SF1">
    <property type="entry name" value="CHROMATE TRANSPORTER"/>
    <property type="match status" value="1"/>
</dbReference>
<dbReference type="GO" id="GO:0015109">
    <property type="term" value="F:chromate transmembrane transporter activity"/>
    <property type="evidence" value="ECO:0007669"/>
    <property type="project" value="InterPro"/>
</dbReference>
<evidence type="ECO:0000313" key="8">
    <source>
        <dbReference type="EMBL" id="PHU38726.1"/>
    </source>
</evidence>
<name>A0A2G3E645_9FIRM</name>
<keyword evidence="9" id="KW-1185">Reference proteome</keyword>
<dbReference type="PANTHER" id="PTHR43663">
    <property type="entry name" value="CHROMATE TRANSPORT PROTEIN-RELATED"/>
    <property type="match status" value="1"/>
</dbReference>
<evidence type="ECO:0000313" key="9">
    <source>
        <dbReference type="Proteomes" id="UP000224563"/>
    </source>
</evidence>
<evidence type="ECO:0000256" key="4">
    <source>
        <dbReference type="ARBA" id="ARBA00022692"/>
    </source>
</evidence>
<dbReference type="InterPro" id="IPR003370">
    <property type="entry name" value="Chromate_transpt"/>
</dbReference>
<proteinExistence type="inferred from homology"/>
<dbReference type="RefSeq" id="WP_099385279.1">
    <property type="nucleotide sequence ID" value="NZ_JANSWH010000066.1"/>
</dbReference>
<keyword evidence="5 7" id="KW-1133">Transmembrane helix</keyword>
<keyword evidence="3" id="KW-1003">Cell membrane</keyword>
<comment type="similarity">
    <text evidence="2">Belongs to the chromate ion transporter (CHR) (TC 2.A.51) family.</text>
</comment>
<gene>
    <name evidence="8" type="ORF">CSX02_00865</name>
</gene>
<comment type="subcellular location">
    <subcellularLocation>
        <location evidence="1">Cell membrane</location>
        <topology evidence="1">Multi-pass membrane protein</topology>
    </subcellularLocation>
</comment>
<evidence type="ECO:0000256" key="6">
    <source>
        <dbReference type="ARBA" id="ARBA00023136"/>
    </source>
</evidence>
<feature type="transmembrane region" description="Helical" evidence="7">
    <location>
        <begin position="164"/>
        <end position="180"/>
    </location>
</feature>
<dbReference type="AlphaFoldDB" id="A0A2G3E645"/>
<sequence>MFILFELFITFAKIGMFTFGGGYAMISLIENTCVENKKWITHDEMMTITVIAESTPGPIAINCATYVGYKRGKLLGAIAATIGMVVPSFFIIFFISRIFDHFLENIYVVNALKGIKIAVGILIVDAAIKMIQKMKKTALQIGMVSLAVISMILIKYFAFNISSMVLLMVFAIIGLSVFAIENRIYGEDTKE</sequence>
<evidence type="ECO:0000256" key="5">
    <source>
        <dbReference type="ARBA" id="ARBA00022989"/>
    </source>
</evidence>
<dbReference type="GO" id="GO:0005886">
    <property type="term" value="C:plasma membrane"/>
    <property type="evidence" value="ECO:0007669"/>
    <property type="project" value="UniProtKB-SubCell"/>
</dbReference>
<protein>
    <submittedName>
        <fullName evidence="8">Chromate transporter</fullName>
    </submittedName>
</protein>
<dbReference type="Proteomes" id="UP000224563">
    <property type="component" value="Unassembled WGS sequence"/>
</dbReference>
<feature type="transmembrane region" description="Helical" evidence="7">
    <location>
        <begin position="74"/>
        <end position="95"/>
    </location>
</feature>
<reference evidence="8 9" key="1">
    <citation type="submission" date="2017-10" db="EMBL/GenBank/DDBJ databases">
        <title>Resolving the taxonomy of Roseburia spp., Eubacterium rectale and Agathobacter spp. through phylogenomic analysis.</title>
        <authorList>
            <person name="Sheridan P.O."/>
            <person name="Walker A.W."/>
            <person name="Duncan S.H."/>
            <person name="Scott K.P."/>
            <person name="Toole P.W.O."/>
            <person name="Luis P."/>
            <person name="Flint H.J."/>
        </authorList>
    </citation>
    <scope>NUCLEOTIDE SEQUENCE [LARGE SCALE GENOMIC DNA]</scope>
    <source>
        <strain evidence="8 9">JK623</strain>
    </source>
</reference>
<accession>A0A2G3E645</accession>
<feature type="transmembrane region" description="Helical" evidence="7">
    <location>
        <begin position="7"/>
        <end position="26"/>
    </location>
</feature>
<feature type="transmembrane region" description="Helical" evidence="7">
    <location>
        <begin position="139"/>
        <end position="158"/>
    </location>
</feature>
<evidence type="ECO:0000256" key="3">
    <source>
        <dbReference type="ARBA" id="ARBA00022475"/>
    </source>
</evidence>
<keyword evidence="6 7" id="KW-0472">Membrane</keyword>
<evidence type="ECO:0000256" key="1">
    <source>
        <dbReference type="ARBA" id="ARBA00004651"/>
    </source>
</evidence>
<organism evidence="8 9">
    <name type="scientific">Agathobacter ruminis</name>
    <dbReference type="NCBI Taxonomy" id="1712665"/>
    <lineage>
        <taxon>Bacteria</taxon>
        <taxon>Bacillati</taxon>
        <taxon>Bacillota</taxon>
        <taxon>Clostridia</taxon>
        <taxon>Lachnospirales</taxon>
        <taxon>Lachnospiraceae</taxon>
        <taxon>Agathobacter</taxon>
    </lineage>
</organism>
<evidence type="ECO:0000256" key="7">
    <source>
        <dbReference type="SAM" id="Phobius"/>
    </source>
</evidence>
<evidence type="ECO:0000256" key="2">
    <source>
        <dbReference type="ARBA" id="ARBA00005262"/>
    </source>
</evidence>
<comment type="caution">
    <text evidence="8">The sequence shown here is derived from an EMBL/GenBank/DDBJ whole genome shotgun (WGS) entry which is preliminary data.</text>
</comment>
<dbReference type="EMBL" id="PDYG01000003">
    <property type="protein sequence ID" value="PHU38726.1"/>
    <property type="molecule type" value="Genomic_DNA"/>
</dbReference>